<evidence type="ECO:0000313" key="2">
    <source>
        <dbReference type="EMBL" id="GGM06009.1"/>
    </source>
</evidence>
<keyword evidence="3" id="KW-1185">Reference proteome</keyword>
<accession>A0A917T1G0</accession>
<organism evidence="2 3">
    <name type="scientific">Nakamurella endophytica</name>
    <dbReference type="NCBI Taxonomy" id="1748367"/>
    <lineage>
        <taxon>Bacteria</taxon>
        <taxon>Bacillati</taxon>
        <taxon>Actinomycetota</taxon>
        <taxon>Actinomycetes</taxon>
        <taxon>Nakamurellales</taxon>
        <taxon>Nakamurellaceae</taxon>
        <taxon>Nakamurella</taxon>
    </lineage>
</organism>
<name>A0A917T1G0_9ACTN</name>
<reference evidence="2" key="1">
    <citation type="journal article" date="2014" name="Int. J. Syst. Evol. Microbiol.">
        <title>Complete genome sequence of Corynebacterium casei LMG S-19264T (=DSM 44701T), isolated from a smear-ripened cheese.</title>
        <authorList>
            <consortium name="US DOE Joint Genome Institute (JGI-PGF)"/>
            <person name="Walter F."/>
            <person name="Albersmeier A."/>
            <person name="Kalinowski J."/>
            <person name="Ruckert C."/>
        </authorList>
    </citation>
    <scope>NUCLEOTIDE SEQUENCE</scope>
    <source>
        <strain evidence="2">CGMCC 4.7308</strain>
    </source>
</reference>
<protein>
    <submittedName>
        <fullName evidence="2">Uncharacterized protein</fullName>
    </submittedName>
</protein>
<reference evidence="2" key="2">
    <citation type="submission" date="2020-09" db="EMBL/GenBank/DDBJ databases">
        <authorList>
            <person name="Sun Q."/>
            <person name="Zhou Y."/>
        </authorList>
    </citation>
    <scope>NUCLEOTIDE SEQUENCE</scope>
    <source>
        <strain evidence="2">CGMCC 4.7308</strain>
    </source>
</reference>
<sequence length="90" mass="9326">MPPAAAMAGGTEPEPPPDDEPDVADEPDAIEEPDDAPLDEGADAELDISEDEEELLLDEVEPDVLAPLFCPVEQAESSRAAPASALTATT</sequence>
<evidence type="ECO:0000313" key="3">
    <source>
        <dbReference type="Proteomes" id="UP000655208"/>
    </source>
</evidence>
<comment type="caution">
    <text evidence="2">The sequence shown here is derived from an EMBL/GenBank/DDBJ whole genome shotgun (WGS) entry which is preliminary data.</text>
</comment>
<gene>
    <name evidence="2" type="ORF">GCM10011594_27750</name>
</gene>
<dbReference type="EMBL" id="BMNA01000004">
    <property type="protein sequence ID" value="GGM06009.1"/>
    <property type="molecule type" value="Genomic_DNA"/>
</dbReference>
<dbReference type="Proteomes" id="UP000655208">
    <property type="component" value="Unassembled WGS sequence"/>
</dbReference>
<feature type="compositionally biased region" description="Acidic residues" evidence="1">
    <location>
        <begin position="15"/>
        <end position="60"/>
    </location>
</feature>
<dbReference type="AlphaFoldDB" id="A0A917T1G0"/>
<feature type="region of interest" description="Disordered" evidence="1">
    <location>
        <begin position="1"/>
        <end position="60"/>
    </location>
</feature>
<proteinExistence type="predicted"/>
<evidence type="ECO:0000256" key="1">
    <source>
        <dbReference type="SAM" id="MobiDB-lite"/>
    </source>
</evidence>